<dbReference type="GO" id="GO:0009966">
    <property type="term" value="P:regulation of signal transduction"/>
    <property type="evidence" value="ECO:0007669"/>
    <property type="project" value="InterPro"/>
</dbReference>
<keyword evidence="5" id="KW-1185">Reference proteome</keyword>
<dbReference type="GO" id="GO:0035303">
    <property type="term" value="P:regulation of dephosphorylation"/>
    <property type="evidence" value="ECO:0007669"/>
    <property type="project" value="TreeGrafter"/>
</dbReference>
<proteinExistence type="inferred from homology"/>
<gene>
    <name evidence="4" type="ORF">MELIAE_LOCUS8214</name>
</gene>
<reference evidence="4" key="1">
    <citation type="submission" date="2021-12" db="EMBL/GenBank/DDBJ databases">
        <authorList>
            <person name="King R."/>
        </authorList>
    </citation>
    <scope>NUCLEOTIDE SEQUENCE</scope>
</reference>
<dbReference type="FunFam" id="1.25.40.540:FF:000003">
    <property type="entry name" value="Immunoglobulin (CD79A)-binding protein 1"/>
    <property type="match status" value="1"/>
</dbReference>
<sequence>MASKEEIVDNDIQTLSDLFDKGLKLYNEIGNNQLPSNSMEFQLDVKKAIKIFEKSTQLVSIADVFSKNEGFEEVASNDLKYFLLPALLGSLVLKLTSGDRRQIVDVAEVYFKDFLNRTNDYGLSNFVFKDKENVGQEVEKIREPRQNELDQLADAVNTRAHKIQRYKEQNQLKAKLEELKNNMENENIDDDVKKNYFLTMIKLFIHEAIDELGSIDMEKPILEHMANIKKDDETVKPLKRPPAPLKPFIITRDEVQKAVYGAGYPGLATMTVQEFYDKRVADGVFPDPTKPPNRNPNTMSLQEKALAGVPINDEESDQAREESLVEEDDDENLARMRAKDEFKDEHRRGWGNRMNRS</sequence>
<protein>
    <recommendedName>
        <fullName evidence="6">Immunoglobulin-binding protein 1</fullName>
    </recommendedName>
</protein>
<dbReference type="InterPro" id="IPR038511">
    <property type="entry name" value="TAP42/TAP46-like_sf"/>
</dbReference>
<evidence type="ECO:0000256" key="3">
    <source>
        <dbReference type="SAM" id="MobiDB-lite"/>
    </source>
</evidence>
<dbReference type="Pfam" id="PF04177">
    <property type="entry name" value="TAP42"/>
    <property type="match status" value="1"/>
</dbReference>
<feature type="compositionally biased region" description="Basic and acidic residues" evidence="3">
    <location>
        <begin position="332"/>
        <end position="348"/>
    </location>
</feature>
<evidence type="ECO:0000256" key="1">
    <source>
        <dbReference type="ARBA" id="ARBA00034730"/>
    </source>
</evidence>
<organism evidence="4 5">
    <name type="scientific">Brassicogethes aeneus</name>
    <name type="common">Rape pollen beetle</name>
    <name type="synonym">Meligethes aeneus</name>
    <dbReference type="NCBI Taxonomy" id="1431903"/>
    <lineage>
        <taxon>Eukaryota</taxon>
        <taxon>Metazoa</taxon>
        <taxon>Ecdysozoa</taxon>
        <taxon>Arthropoda</taxon>
        <taxon>Hexapoda</taxon>
        <taxon>Insecta</taxon>
        <taxon>Pterygota</taxon>
        <taxon>Neoptera</taxon>
        <taxon>Endopterygota</taxon>
        <taxon>Coleoptera</taxon>
        <taxon>Polyphaga</taxon>
        <taxon>Cucujiformia</taxon>
        <taxon>Nitidulidae</taxon>
        <taxon>Meligethinae</taxon>
        <taxon>Brassicogethes</taxon>
    </lineage>
</organism>
<feature type="coiled-coil region" evidence="2">
    <location>
        <begin position="162"/>
        <end position="189"/>
    </location>
</feature>
<dbReference type="InterPro" id="IPR007304">
    <property type="entry name" value="TAP46-like"/>
</dbReference>
<dbReference type="PANTHER" id="PTHR10933">
    <property type="entry name" value="IMMUNOGLOBULIN-BINDING PROTEIN 1"/>
    <property type="match status" value="1"/>
</dbReference>
<evidence type="ECO:0000313" key="5">
    <source>
        <dbReference type="Proteomes" id="UP001154078"/>
    </source>
</evidence>
<dbReference type="Gene3D" id="1.25.40.540">
    <property type="entry name" value="TAP42-like family"/>
    <property type="match status" value="1"/>
</dbReference>
<dbReference type="EMBL" id="OV121136">
    <property type="protein sequence ID" value="CAH0557506.1"/>
    <property type="molecule type" value="Genomic_DNA"/>
</dbReference>
<dbReference type="AlphaFoldDB" id="A0A9P0B6B6"/>
<feature type="region of interest" description="Disordered" evidence="3">
    <location>
        <begin position="307"/>
        <end position="357"/>
    </location>
</feature>
<evidence type="ECO:0000256" key="2">
    <source>
        <dbReference type="SAM" id="Coils"/>
    </source>
</evidence>
<evidence type="ECO:0000313" key="4">
    <source>
        <dbReference type="EMBL" id="CAH0557506.1"/>
    </source>
</evidence>
<keyword evidence="2" id="KW-0175">Coiled coil</keyword>
<accession>A0A9P0B6B6</accession>
<dbReference type="GO" id="GO:0051721">
    <property type="term" value="F:protein phosphatase 2A binding"/>
    <property type="evidence" value="ECO:0007669"/>
    <property type="project" value="TreeGrafter"/>
</dbReference>
<dbReference type="PANTHER" id="PTHR10933:SF9">
    <property type="entry name" value="IMMUNOGLOBULIN-BINDING PROTEIN 1"/>
    <property type="match status" value="1"/>
</dbReference>
<dbReference type="Proteomes" id="UP001154078">
    <property type="component" value="Chromosome 5"/>
</dbReference>
<comment type="similarity">
    <text evidence="1">Belongs to the IGBP1/TAP42 family.</text>
</comment>
<dbReference type="GO" id="GO:0005829">
    <property type="term" value="C:cytosol"/>
    <property type="evidence" value="ECO:0007669"/>
    <property type="project" value="TreeGrafter"/>
</dbReference>
<name>A0A9P0B6B6_BRAAE</name>
<evidence type="ECO:0008006" key="6">
    <source>
        <dbReference type="Google" id="ProtNLM"/>
    </source>
</evidence>
<dbReference type="OrthoDB" id="10261753at2759"/>